<organism evidence="1 2">
    <name type="scientific">Nelumbo nucifera</name>
    <name type="common">Sacred lotus</name>
    <dbReference type="NCBI Taxonomy" id="4432"/>
    <lineage>
        <taxon>Eukaryota</taxon>
        <taxon>Viridiplantae</taxon>
        <taxon>Streptophyta</taxon>
        <taxon>Embryophyta</taxon>
        <taxon>Tracheophyta</taxon>
        <taxon>Spermatophyta</taxon>
        <taxon>Magnoliopsida</taxon>
        <taxon>Proteales</taxon>
        <taxon>Nelumbonaceae</taxon>
        <taxon>Nelumbo</taxon>
    </lineage>
</organism>
<protein>
    <submittedName>
        <fullName evidence="1">Uncharacterized protein</fullName>
    </submittedName>
</protein>
<dbReference type="Proteomes" id="UP000607653">
    <property type="component" value="Unassembled WGS sequence"/>
</dbReference>
<dbReference type="AlphaFoldDB" id="A0A823A2A5"/>
<sequence>MPPLSPPSSPSNFPANYTCSAAAAPLVTMKRTPRLTNTMTGRIPPTFLPTSSLLTLPSSPAPGLPANRCSQCKPLNRLLRGLKLPLRLFRRNLPGCMGDLPD</sequence>
<evidence type="ECO:0000313" key="1">
    <source>
        <dbReference type="EMBL" id="DAD49076.1"/>
    </source>
</evidence>
<reference evidence="1 2" key="1">
    <citation type="journal article" date="2020" name="Mol. Biol. Evol.">
        <title>Distinct Expression and Methylation Patterns for Genes with Different Fates following a Single Whole-Genome Duplication in Flowering Plants.</title>
        <authorList>
            <person name="Shi T."/>
            <person name="Rahmani R.S."/>
            <person name="Gugger P.F."/>
            <person name="Wang M."/>
            <person name="Li H."/>
            <person name="Zhang Y."/>
            <person name="Li Z."/>
            <person name="Wang Q."/>
            <person name="Van de Peer Y."/>
            <person name="Marchal K."/>
            <person name="Chen J."/>
        </authorList>
    </citation>
    <scope>NUCLEOTIDE SEQUENCE [LARGE SCALE GENOMIC DNA]</scope>
    <source>
        <tissue evidence="1">Leaf</tissue>
    </source>
</reference>
<gene>
    <name evidence="1" type="ORF">HUJ06_019013</name>
</gene>
<comment type="caution">
    <text evidence="1">The sequence shown here is derived from an EMBL/GenBank/DDBJ whole genome shotgun (WGS) entry which is preliminary data.</text>
</comment>
<accession>A0A823A2A5</accession>
<proteinExistence type="predicted"/>
<keyword evidence="2" id="KW-1185">Reference proteome</keyword>
<evidence type="ECO:0000313" key="2">
    <source>
        <dbReference type="Proteomes" id="UP000607653"/>
    </source>
</evidence>
<name>A0A823A2A5_NELNU</name>
<dbReference type="EMBL" id="DUZY01000008">
    <property type="protein sequence ID" value="DAD49076.1"/>
    <property type="molecule type" value="Genomic_DNA"/>
</dbReference>